<dbReference type="Pfam" id="PF11899">
    <property type="entry name" value="DUF3419"/>
    <property type="match status" value="1"/>
</dbReference>
<dbReference type="AlphaFoldDB" id="S8A7J5"/>
<dbReference type="PANTHER" id="PTHR47473">
    <property type="entry name" value="BTA1P"/>
    <property type="match status" value="1"/>
</dbReference>
<dbReference type="Pfam" id="PF13489">
    <property type="entry name" value="Methyltransf_23"/>
    <property type="match status" value="1"/>
</dbReference>
<dbReference type="eggNOG" id="ENOG502QQCH">
    <property type="taxonomic scope" value="Eukaryota"/>
</dbReference>
<dbReference type="SUPFAM" id="SSF53335">
    <property type="entry name" value="S-adenosyl-L-methionine-dependent methyltransferases"/>
    <property type="match status" value="2"/>
</dbReference>
<reference evidence="3 4" key="1">
    <citation type="journal article" date="2013" name="PLoS Genet.">
        <title>Genomic mechanisms accounting for the adaptation to parasitism in nematode-trapping fungi.</title>
        <authorList>
            <person name="Meerupati T."/>
            <person name="Andersson K.M."/>
            <person name="Friman E."/>
            <person name="Kumar D."/>
            <person name="Tunlid A."/>
            <person name="Ahren D."/>
        </authorList>
    </citation>
    <scope>NUCLEOTIDE SEQUENCE [LARGE SCALE GENOMIC DNA]</scope>
    <source>
        <strain evidence="3 4">CBS 200.50</strain>
    </source>
</reference>
<feature type="compositionally biased region" description="Low complexity" evidence="1">
    <location>
        <begin position="206"/>
        <end position="221"/>
    </location>
</feature>
<feature type="transmembrane region" description="Helical" evidence="2">
    <location>
        <begin position="14"/>
        <end position="36"/>
    </location>
</feature>
<proteinExistence type="predicted"/>
<dbReference type="OMA" id="VCDFYVQ"/>
<dbReference type="InterPro" id="IPR021829">
    <property type="entry name" value="DUF3419"/>
</dbReference>
<keyword evidence="2" id="KW-1133">Transmembrane helix</keyword>
<keyword evidence="2" id="KW-0812">Transmembrane</keyword>
<dbReference type="PANTHER" id="PTHR47473:SF1">
    <property type="entry name" value="METHYLTRANSFERASE DOMAIN-CONTAINING PROTEIN"/>
    <property type="match status" value="1"/>
</dbReference>
<evidence type="ECO:0000256" key="1">
    <source>
        <dbReference type="SAM" id="MobiDB-lite"/>
    </source>
</evidence>
<dbReference type="OrthoDB" id="10253390at2759"/>
<gene>
    <name evidence="3" type="ORF">H072_9276</name>
</gene>
<name>S8A7J5_DACHA</name>
<accession>S8A7J5</accession>
<evidence type="ECO:0000313" key="3">
    <source>
        <dbReference type="EMBL" id="EPS37116.1"/>
    </source>
</evidence>
<organism evidence="3 4">
    <name type="scientific">Dactylellina haptotyla (strain CBS 200.50)</name>
    <name type="common">Nematode-trapping fungus</name>
    <name type="synonym">Monacrosporium haptotylum</name>
    <dbReference type="NCBI Taxonomy" id="1284197"/>
    <lineage>
        <taxon>Eukaryota</taxon>
        <taxon>Fungi</taxon>
        <taxon>Dikarya</taxon>
        <taxon>Ascomycota</taxon>
        <taxon>Pezizomycotina</taxon>
        <taxon>Orbiliomycetes</taxon>
        <taxon>Orbiliales</taxon>
        <taxon>Orbiliaceae</taxon>
        <taxon>Dactylellina</taxon>
    </lineage>
</organism>
<dbReference type="CDD" id="cd02440">
    <property type="entry name" value="AdoMet_MTases"/>
    <property type="match status" value="1"/>
</dbReference>
<dbReference type="EMBL" id="AQGS01000757">
    <property type="protein sequence ID" value="EPS37116.1"/>
    <property type="molecule type" value="Genomic_DNA"/>
</dbReference>
<dbReference type="InterPro" id="IPR029063">
    <property type="entry name" value="SAM-dependent_MTases_sf"/>
</dbReference>
<dbReference type="STRING" id="1284197.S8A7J5"/>
<evidence type="ECO:0008006" key="5">
    <source>
        <dbReference type="Google" id="ProtNLM"/>
    </source>
</evidence>
<comment type="caution">
    <text evidence="3">The sequence shown here is derived from an EMBL/GenBank/DDBJ whole genome shotgun (WGS) entry which is preliminary data.</text>
</comment>
<evidence type="ECO:0000313" key="4">
    <source>
        <dbReference type="Proteomes" id="UP000015100"/>
    </source>
</evidence>
<dbReference type="Gene3D" id="3.40.50.150">
    <property type="entry name" value="Vaccinia Virus protein VP39"/>
    <property type="match status" value="1"/>
</dbReference>
<protein>
    <recommendedName>
        <fullName evidence="5">Methyltransferase domain-containing protein</fullName>
    </recommendedName>
</protein>
<dbReference type="Proteomes" id="UP000015100">
    <property type="component" value="Unassembled WGS sequence"/>
</dbReference>
<sequence>MEFQLLSMVFQDQLLRVSLAGAAALFVAMFVIYWVLSTAKEESGVIANIKNMLLFIYSCFLKPHSGDNSRNQQDALESFYGTQASVYDATRTRLLSGREDMLGLVASQLEYKIKFRKIKRKPIWVDVGGGTGYNIEKMAQFVDVPSFFEAVYLVDLSPSLCKVAVQRFERLGWKNIKVMCQDARCFRLENFVKQTEMLPSLPPMSPTSTSRTSSRPTSPNSETERYNADLITLSYSLSMIPDFHCAIDNMSEVLSSHGIIGVADFYVQNQSDFISRNYLGGSIDRHCMWISRVFWRTWFEIDRVNLDAARRDYLEYRFGTIHNTNSRCRLLGFRIPYYIWIGCRKNSGYFDAKQATESTVLSPTTSSPFIKALDLHNRNITSLNALTFNDVESKAYECAVVNMSASLPLPPSWYQNHRWRVYYDDQLEKHRQFGDEYIYAFTWEDVNEDLRILNINSEDEILAITSAGDNILGYVLENPKRIHAVDLNPNQNHLLELKLAAFTALPYRDVWRLFGKGKHQNFRKLLVTKLAPHLSSLAFQYWMHQGPDAFDEKNGGFYHTGGSRHALILLARICKILGLSGELEKLATASTLEDQVRLWKRGLRRILLNRVLNYAIISSEKWLWKALGVPRNQRAIIDQDFLARQQGPNPVSSSLDSGVRQYLIETFDPVIETTLLSSENPYYLLTLLSRYTRTCHPLYLTPKAHIQYSQAGAFDNLRIHTDEISEVLNRMGDDSLTIAVVMDSMDWFDPHSNDAREQIRTFYRVLKVGGRVMIRSAGIEPWYAQIFESEGFQATRIGSRSENPCVDRVNMYASTWLFTKEETKP</sequence>
<keyword evidence="2" id="KW-0472">Membrane</keyword>
<evidence type="ECO:0000256" key="2">
    <source>
        <dbReference type="SAM" id="Phobius"/>
    </source>
</evidence>
<reference evidence="4" key="2">
    <citation type="submission" date="2013-04" db="EMBL/GenBank/DDBJ databases">
        <title>Genomic mechanisms accounting for the adaptation to parasitism in nematode-trapping fungi.</title>
        <authorList>
            <person name="Ahren D.G."/>
        </authorList>
    </citation>
    <scope>NUCLEOTIDE SEQUENCE [LARGE SCALE GENOMIC DNA]</scope>
    <source>
        <strain evidence="4">CBS 200.50</strain>
    </source>
</reference>
<feature type="region of interest" description="Disordered" evidence="1">
    <location>
        <begin position="198"/>
        <end position="223"/>
    </location>
</feature>
<keyword evidence="4" id="KW-1185">Reference proteome</keyword>
<dbReference type="HOGENOM" id="CLU_020809_0_0_1"/>